<sequence>MVLTRRRYKAYMVITRWLPNEIISEIIQSTPKADQATLCRVSKLFSGLTLPILNREVHILDADYSSAAFFSGLIANPARAEAIRCFSVLPILGARKPIEVPPTPPNNFCYLLLESMKLMRRLEHLRVLIIKGGMHTEFPRLLQLCTFPRLLTCHVAQSHLYFQGAPEGNFLTRHPTLTYLSVIPGVMPDPPPSTCHLISLPNVEHYDGSASLIPRIFAGGLKQARLRWHFHGEAAIEHLIVSLISSTNPDTLLHLSHQYNSVDQCMPIIRSVSIHMSYVRTLQMCRLGNIGEPAISLNDTIIREIATYLARFTGLAYFAIEPVFGRAEPPGGTEVSMQVLGDACPTLEACCLNSNAYKKVNGGWESCTALEFQVQAGLPQSWRQLLFA</sequence>
<name>A0AAD7I2J2_9AGAR</name>
<evidence type="ECO:0000313" key="2">
    <source>
        <dbReference type="Proteomes" id="UP001215280"/>
    </source>
</evidence>
<dbReference type="AlphaFoldDB" id="A0AAD7I2J2"/>
<gene>
    <name evidence="1" type="ORF">DFH07DRAFT_846422</name>
</gene>
<protein>
    <recommendedName>
        <fullName evidence="3">F-box domain-containing protein</fullName>
    </recommendedName>
</protein>
<proteinExistence type="predicted"/>
<dbReference type="Proteomes" id="UP001215280">
    <property type="component" value="Unassembled WGS sequence"/>
</dbReference>
<evidence type="ECO:0000313" key="1">
    <source>
        <dbReference type="EMBL" id="KAJ7732605.1"/>
    </source>
</evidence>
<keyword evidence="2" id="KW-1185">Reference proteome</keyword>
<evidence type="ECO:0008006" key="3">
    <source>
        <dbReference type="Google" id="ProtNLM"/>
    </source>
</evidence>
<comment type="caution">
    <text evidence="1">The sequence shown here is derived from an EMBL/GenBank/DDBJ whole genome shotgun (WGS) entry which is preliminary data.</text>
</comment>
<reference evidence="1" key="1">
    <citation type="submission" date="2023-03" db="EMBL/GenBank/DDBJ databases">
        <title>Massive genome expansion in bonnet fungi (Mycena s.s.) driven by repeated elements and novel gene families across ecological guilds.</title>
        <authorList>
            <consortium name="Lawrence Berkeley National Laboratory"/>
            <person name="Harder C.B."/>
            <person name="Miyauchi S."/>
            <person name="Viragh M."/>
            <person name="Kuo A."/>
            <person name="Thoen E."/>
            <person name="Andreopoulos B."/>
            <person name="Lu D."/>
            <person name="Skrede I."/>
            <person name="Drula E."/>
            <person name="Henrissat B."/>
            <person name="Morin E."/>
            <person name="Kohler A."/>
            <person name="Barry K."/>
            <person name="LaButti K."/>
            <person name="Morin E."/>
            <person name="Salamov A."/>
            <person name="Lipzen A."/>
            <person name="Mereny Z."/>
            <person name="Hegedus B."/>
            <person name="Baldrian P."/>
            <person name="Stursova M."/>
            <person name="Weitz H."/>
            <person name="Taylor A."/>
            <person name="Grigoriev I.V."/>
            <person name="Nagy L.G."/>
            <person name="Martin F."/>
            <person name="Kauserud H."/>
        </authorList>
    </citation>
    <scope>NUCLEOTIDE SEQUENCE</scope>
    <source>
        <strain evidence="1">CBHHK188m</strain>
    </source>
</reference>
<organism evidence="1 2">
    <name type="scientific">Mycena maculata</name>
    <dbReference type="NCBI Taxonomy" id="230809"/>
    <lineage>
        <taxon>Eukaryota</taxon>
        <taxon>Fungi</taxon>
        <taxon>Dikarya</taxon>
        <taxon>Basidiomycota</taxon>
        <taxon>Agaricomycotina</taxon>
        <taxon>Agaricomycetes</taxon>
        <taxon>Agaricomycetidae</taxon>
        <taxon>Agaricales</taxon>
        <taxon>Marasmiineae</taxon>
        <taxon>Mycenaceae</taxon>
        <taxon>Mycena</taxon>
    </lineage>
</organism>
<dbReference type="EMBL" id="JARJLG010000174">
    <property type="protein sequence ID" value="KAJ7732605.1"/>
    <property type="molecule type" value="Genomic_DNA"/>
</dbReference>
<accession>A0AAD7I2J2</accession>